<proteinExistence type="inferred from homology"/>
<dbReference type="RefSeq" id="WP_137327248.1">
    <property type="nucleotide sequence ID" value="NZ_CP040058.1"/>
</dbReference>
<keyword evidence="15" id="KW-1185">Reference proteome</keyword>
<comment type="catalytic activity">
    <reaction evidence="10">
        <text>8-oxo-dGTP + H2O = 8-oxo-dGMP + diphosphate + H(+)</text>
        <dbReference type="Rhea" id="RHEA:31575"/>
        <dbReference type="ChEBI" id="CHEBI:15377"/>
        <dbReference type="ChEBI" id="CHEBI:15378"/>
        <dbReference type="ChEBI" id="CHEBI:33019"/>
        <dbReference type="ChEBI" id="CHEBI:63224"/>
        <dbReference type="ChEBI" id="CHEBI:77896"/>
        <dbReference type="EC" id="3.6.1.55"/>
    </reaction>
</comment>
<evidence type="ECO:0000256" key="5">
    <source>
        <dbReference type="ARBA" id="ARBA00022723"/>
    </source>
</evidence>
<evidence type="ECO:0000256" key="6">
    <source>
        <dbReference type="ARBA" id="ARBA00022763"/>
    </source>
</evidence>
<dbReference type="InterPro" id="IPR015797">
    <property type="entry name" value="NUDIX_hydrolase-like_dom_sf"/>
</dbReference>
<evidence type="ECO:0000256" key="11">
    <source>
        <dbReference type="ARBA" id="ARBA00038905"/>
    </source>
</evidence>
<keyword evidence="9" id="KW-0234">DNA repair</keyword>
<keyword evidence="3" id="KW-0515">Mutator protein</keyword>
<keyword evidence="6" id="KW-0227">DNA damage</keyword>
<evidence type="ECO:0000256" key="1">
    <source>
        <dbReference type="ARBA" id="ARBA00001946"/>
    </source>
</evidence>
<dbReference type="InterPro" id="IPR020084">
    <property type="entry name" value="NUDIX_hydrolase_CS"/>
</dbReference>
<name>A0A4P8I891_9FIRM</name>
<evidence type="ECO:0000256" key="2">
    <source>
        <dbReference type="ARBA" id="ARBA00005582"/>
    </source>
</evidence>
<dbReference type="AlphaFoldDB" id="A0A4P8I891"/>
<dbReference type="GO" id="GO:0006281">
    <property type="term" value="P:DNA repair"/>
    <property type="evidence" value="ECO:0007669"/>
    <property type="project" value="UniProtKB-KW"/>
</dbReference>
<gene>
    <name evidence="14" type="ORF">AR1Y2_0142</name>
</gene>
<comment type="cofactor">
    <cofactor evidence="1">
        <name>Mg(2+)</name>
        <dbReference type="ChEBI" id="CHEBI:18420"/>
    </cofactor>
</comment>
<dbReference type="GO" id="GO:0035539">
    <property type="term" value="F:8-oxo-7,8-dihydrodeoxyguanosine triphosphate pyrophosphatase activity"/>
    <property type="evidence" value="ECO:0007669"/>
    <property type="project" value="UniProtKB-EC"/>
</dbReference>
<keyword evidence="5" id="KW-0479">Metal-binding</keyword>
<evidence type="ECO:0000256" key="4">
    <source>
        <dbReference type="ARBA" id="ARBA00022705"/>
    </source>
</evidence>
<dbReference type="PANTHER" id="PTHR47707">
    <property type="entry name" value="8-OXO-DGTP DIPHOSPHATASE"/>
    <property type="match status" value="1"/>
</dbReference>
<evidence type="ECO:0000259" key="13">
    <source>
        <dbReference type="PROSITE" id="PS51462"/>
    </source>
</evidence>
<dbReference type="Proteomes" id="UP000298653">
    <property type="component" value="Chromosome"/>
</dbReference>
<evidence type="ECO:0000256" key="10">
    <source>
        <dbReference type="ARBA" id="ARBA00035861"/>
    </source>
</evidence>
<dbReference type="SUPFAM" id="SSF55811">
    <property type="entry name" value="Nudix"/>
    <property type="match status" value="1"/>
</dbReference>
<keyword evidence="8" id="KW-0460">Magnesium</keyword>
<dbReference type="Gene3D" id="3.90.79.10">
    <property type="entry name" value="Nucleoside Triphosphate Pyrophosphohydrolase"/>
    <property type="match status" value="1"/>
</dbReference>
<dbReference type="PROSITE" id="PS00893">
    <property type="entry name" value="NUDIX_BOX"/>
    <property type="match status" value="1"/>
</dbReference>
<reference evidence="14 15" key="1">
    <citation type="submission" date="2019-05" db="EMBL/GenBank/DDBJ databases">
        <title>Complete genome sequencing of Anaerostipes rhamnosivorans.</title>
        <authorList>
            <person name="Bui T.P.N."/>
            <person name="de Vos W.M."/>
        </authorList>
    </citation>
    <scope>NUCLEOTIDE SEQUENCE [LARGE SCALE GENOMIC DNA]</scope>
    <source>
        <strain evidence="14 15">1y2</strain>
    </source>
</reference>
<dbReference type="PANTHER" id="PTHR47707:SF1">
    <property type="entry name" value="NUDIX HYDROLASE FAMILY PROTEIN"/>
    <property type="match status" value="1"/>
</dbReference>
<dbReference type="InterPro" id="IPR047127">
    <property type="entry name" value="MutT-like"/>
</dbReference>
<comment type="similarity">
    <text evidence="2 12">Belongs to the Nudix hydrolase family.</text>
</comment>
<evidence type="ECO:0000256" key="9">
    <source>
        <dbReference type="ARBA" id="ARBA00023204"/>
    </source>
</evidence>
<dbReference type="KEGG" id="arf:AR1Y2_0142"/>
<dbReference type="EMBL" id="CP040058">
    <property type="protein sequence ID" value="QCP33596.1"/>
    <property type="molecule type" value="Genomic_DNA"/>
</dbReference>
<dbReference type="Pfam" id="PF00293">
    <property type="entry name" value="NUDIX"/>
    <property type="match status" value="1"/>
</dbReference>
<sequence>MQRIIAAAIIKHDKVLIAERNYGSLKEYWEFPGGKVEGDETDEECICREIKEEFGVDIQVSSYLGQAKFQIEENNYEIILYEAKLLSDHLRLTVHSKIKWVSRNQLFKNKLAPVDITLATQCFGGV</sequence>
<evidence type="ECO:0000256" key="12">
    <source>
        <dbReference type="RuleBase" id="RU003476"/>
    </source>
</evidence>
<keyword evidence="4" id="KW-0235">DNA replication</keyword>
<dbReference type="OrthoDB" id="9810648at2"/>
<dbReference type="PROSITE" id="PS51462">
    <property type="entry name" value="NUDIX"/>
    <property type="match status" value="1"/>
</dbReference>
<keyword evidence="7 12" id="KW-0378">Hydrolase</keyword>
<dbReference type="GO" id="GO:0046872">
    <property type="term" value="F:metal ion binding"/>
    <property type="evidence" value="ECO:0007669"/>
    <property type="project" value="UniProtKB-KW"/>
</dbReference>
<protein>
    <recommendedName>
        <fullName evidence="11">8-oxo-dGTP diphosphatase</fullName>
        <ecNumber evidence="11">3.6.1.55</ecNumber>
    </recommendedName>
</protein>
<dbReference type="InterPro" id="IPR000086">
    <property type="entry name" value="NUDIX_hydrolase_dom"/>
</dbReference>
<dbReference type="EC" id="3.6.1.55" evidence="11"/>
<evidence type="ECO:0000313" key="14">
    <source>
        <dbReference type="EMBL" id="QCP33596.1"/>
    </source>
</evidence>
<dbReference type="GO" id="GO:0044716">
    <property type="term" value="F:8-oxo-GDP phosphatase activity"/>
    <property type="evidence" value="ECO:0007669"/>
    <property type="project" value="TreeGrafter"/>
</dbReference>
<evidence type="ECO:0000256" key="8">
    <source>
        <dbReference type="ARBA" id="ARBA00022842"/>
    </source>
</evidence>
<organism evidence="14 15">
    <name type="scientific">Anaerostipes rhamnosivorans</name>
    <dbReference type="NCBI Taxonomy" id="1229621"/>
    <lineage>
        <taxon>Bacteria</taxon>
        <taxon>Bacillati</taxon>
        <taxon>Bacillota</taxon>
        <taxon>Clostridia</taxon>
        <taxon>Lachnospirales</taxon>
        <taxon>Lachnospiraceae</taxon>
        <taxon>Anaerostipes</taxon>
    </lineage>
</organism>
<feature type="domain" description="Nudix hydrolase" evidence="13">
    <location>
        <begin position="1"/>
        <end position="124"/>
    </location>
</feature>
<dbReference type="GO" id="GO:0044715">
    <property type="term" value="F:8-oxo-dGDP phosphatase activity"/>
    <property type="evidence" value="ECO:0007669"/>
    <property type="project" value="TreeGrafter"/>
</dbReference>
<dbReference type="PRINTS" id="PR00502">
    <property type="entry name" value="NUDIXFAMILY"/>
</dbReference>
<evidence type="ECO:0000313" key="15">
    <source>
        <dbReference type="Proteomes" id="UP000298653"/>
    </source>
</evidence>
<evidence type="ECO:0000256" key="3">
    <source>
        <dbReference type="ARBA" id="ARBA00022457"/>
    </source>
</evidence>
<accession>A0A4P8I891</accession>
<evidence type="ECO:0000256" key="7">
    <source>
        <dbReference type="ARBA" id="ARBA00022801"/>
    </source>
</evidence>
<dbReference type="GO" id="GO:0006260">
    <property type="term" value="P:DNA replication"/>
    <property type="evidence" value="ECO:0007669"/>
    <property type="project" value="UniProtKB-KW"/>
</dbReference>
<dbReference type="CDD" id="cd03425">
    <property type="entry name" value="NUDIX_MutT_NudA_like"/>
    <property type="match status" value="1"/>
</dbReference>
<dbReference type="InterPro" id="IPR020476">
    <property type="entry name" value="Nudix_hydrolase"/>
</dbReference>
<dbReference type="GO" id="GO:0008413">
    <property type="term" value="F:8-oxo-7,8-dihydroguanosine triphosphate pyrophosphatase activity"/>
    <property type="evidence" value="ECO:0007669"/>
    <property type="project" value="TreeGrafter"/>
</dbReference>